<proteinExistence type="predicted"/>
<feature type="region of interest" description="Disordered" evidence="1">
    <location>
        <begin position="43"/>
        <end position="72"/>
    </location>
</feature>
<comment type="caution">
    <text evidence="2">The sequence shown here is derived from an EMBL/GenBank/DDBJ whole genome shotgun (WGS) entry which is preliminary data.</text>
</comment>
<feature type="compositionally biased region" description="Basic and acidic residues" evidence="1">
    <location>
        <begin position="54"/>
        <end position="63"/>
    </location>
</feature>
<dbReference type="AlphaFoldDB" id="A0A833VNH2"/>
<dbReference type="EMBL" id="WNWW01000356">
    <property type="protein sequence ID" value="KAF3425786.1"/>
    <property type="molecule type" value="Genomic_DNA"/>
</dbReference>
<reference evidence="2" key="1">
    <citation type="submission" date="2019-11" db="EMBL/GenBank/DDBJ databases">
        <title>The nuclear and mitochondrial genomes of Frieseomelitta varia - a highly eusocial stingless bee (Meliponini) with a permanently sterile worker caste.</title>
        <authorList>
            <person name="Freitas F.C.P."/>
            <person name="Lourenco A.P."/>
            <person name="Nunes F.M.F."/>
            <person name="Paschoal A.R."/>
            <person name="Abreu F.C.P."/>
            <person name="Barbin F.O."/>
            <person name="Bataglia L."/>
            <person name="Cardoso-Junior C.A.M."/>
            <person name="Cervoni M.S."/>
            <person name="Silva S.R."/>
            <person name="Dalarmi F."/>
            <person name="Del Lama M.A."/>
            <person name="Depintor T.S."/>
            <person name="Ferreira K.M."/>
            <person name="Goria P.S."/>
            <person name="Jaskot M.C."/>
            <person name="Lago D.C."/>
            <person name="Luna-Lucena D."/>
            <person name="Moda L.M."/>
            <person name="Nascimento L."/>
            <person name="Pedrino M."/>
            <person name="Rabico F.O."/>
            <person name="Sanches F.C."/>
            <person name="Santos D.E."/>
            <person name="Santos C.G."/>
            <person name="Vieira J."/>
            <person name="Lopes T.F."/>
            <person name="Barchuk A.R."/>
            <person name="Hartfelder K."/>
            <person name="Simoes Z.L.P."/>
            <person name="Bitondi M.M.G."/>
            <person name="Pinheiro D.G."/>
        </authorList>
    </citation>
    <scope>NUCLEOTIDE SEQUENCE</scope>
    <source>
        <strain evidence="2">USP_RPSP 00005682</strain>
        <tissue evidence="2">Whole individual</tissue>
    </source>
</reference>
<accession>A0A833VNH2</accession>
<evidence type="ECO:0000313" key="3">
    <source>
        <dbReference type="Proteomes" id="UP000655588"/>
    </source>
</evidence>
<organism evidence="2 3">
    <name type="scientific">Frieseomelitta varia</name>
    <dbReference type="NCBI Taxonomy" id="561572"/>
    <lineage>
        <taxon>Eukaryota</taxon>
        <taxon>Metazoa</taxon>
        <taxon>Ecdysozoa</taxon>
        <taxon>Arthropoda</taxon>
        <taxon>Hexapoda</taxon>
        <taxon>Insecta</taxon>
        <taxon>Pterygota</taxon>
        <taxon>Neoptera</taxon>
        <taxon>Endopterygota</taxon>
        <taxon>Hymenoptera</taxon>
        <taxon>Apocrita</taxon>
        <taxon>Aculeata</taxon>
        <taxon>Apoidea</taxon>
        <taxon>Anthophila</taxon>
        <taxon>Apidae</taxon>
        <taxon>Frieseomelitta</taxon>
    </lineage>
</organism>
<evidence type="ECO:0000256" key="1">
    <source>
        <dbReference type="SAM" id="MobiDB-lite"/>
    </source>
</evidence>
<name>A0A833VNH2_9HYME</name>
<dbReference type="Proteomes" id="UP000655588">
    <property type="component" value="Unassembled WGS sequence"/>
</dbReference>
<feature type="non-terminal residue" evidence="2">
    <location>
        <position position="96"/>
    </location>
</feature>
<sequence length="96" mass="11050">PNIYIHKDTNPLHPPFYINLYIRAVSKEGKRKNYFLLSFKAPTSAVAPTSTESAPKEEKKKEEPDEPESDEDMGFGIWIVTFNDYYHVLATDIMIV</sequence>
<evidence type="ECO:0000313" key="2">
    <source>
        <dbReference type="EMBL" id="KAF3425786.1"/>
    </source>
</evidence>
<keyword evidence="3" id="KW-1185">Reference proteome</keyword>
<dbReference type="Pfam" id="PF00428">
    <property type="entry name" value="Ribosomal_60s"/>
    <property type="match status" value="1"/>
</dbReference>
<protein>
    <submittedName>
        <fullName evidence="2">Uncharacterized protein</fullName>
    </submittedName>
</protein>
<gene>
    <name evidence="2" type="ORF">E2986_11337</name>
</gene>